<dbReference type="Pfam" id="PF21549">
    <property type="entry name" value="PRDM2_PR"/>
    <property type="match status" value="1"/>
</dbReference>
<dbReference type="GO" id="GO:0005634">
    <property type="term" value="C:nucleus"/>
    <property type="evidence" value="ECO:0000318"/>
    <property type="project" value="GO_Central"/>
</dbReference>
<dbReference type="FunFam" id="3.30.160.60:FF:002343">
    <property type="entry name" value="Zinc finger protein 33A"/>
    <property type="match status" value="1"/>
</dbReference>
<feature type="domain" description="SET" evidence="11">
    <location>
        <begin position="187"/>
        <end position="319"/>
    </location>
</feature>
<evidence type="ECO:0000256" key="5">
    <source>
        <dbReference type="ARBA" id="ARBA00022833"/>
    </source>
</evidence>
<evidence type="ECO:0000256" key="2">
    <source>
        <dbReference type="ARBA" id="ARBA00022723"/>
    </source>
</evidence>
<dbReference type="PROSITE" id="PS00028">
    <property type="entry name" value="ZINC_FINGER_C2H2_1"/>
    <property type="match status" value="17"/>
</dbReference>
<keyword evidence="13" id="KW-1185">Reference proteome</keyword>
<keyword evidence="3" id="KW-0677">Repeat</keyword>
<evidence type="ECO:0000256" key="6">
    <source>
        <dbReference type="ARBA" id="ARBA00023125"/>
    </source>
</evidence>
<evidence type="ECO:0000313" key="13">
    <source>
        <dbReference type="Proteomes" id="UP000007110"/>
    </source>
</evidence>
<proteinExistence type="predicted"/>
<dbReference type="FunFam" id="3.30.160.60:FF:004352">
    <property type="match status" value="2"/>
</dbReference>
<dbReference type="KEGG" id="spu:100888664"/>
<evidence type="ECO:0000256" key="8">
    <source>
        <dbReference type="PROSITE-ProRule" id="PRU00042"/>
    </source>
</evidence>
<evidence type="ECO:0000259" key="10">
    <source>
        <dbReference type="PROSITE" id="PS50157"/>
    </source>
</evidence>
<feature type="domain" description="C2H2-type" evidence="10">
    <location>
        <begin position="344"/>
        <end position="372"/>
    </location>
</feature>
<accession>A0A7M7N9X4</accession>
<dbReference type="PROSITE" id="PS50280">
    <property type="entry name" value="SET"/>
    <property type="match status" value="1"/>
</dbReference>
<dbReference type="CDD" id="cd10534">
    <property type="entry name" value="PR-SET_PRDM-like"/>
    <property type="match status" value="1"/>
</dbReference>
<dbReference type="GO" id="GO:0006357">
    <property type="term" value="P:regulation of transcription by RNA polymerase II"/>
    <property type="evidence" value="ECO:0000318"/>
    <property type="project" value="GO_Central"/>
</dbReference>
<dbReference type="Gene3D" id="2.170.270.10">
    <property type="entry name" value="SET domain"/>
    <property type="match status" value="1"/>
</dbReference>
<dbReference type="EnsemblMetazoa" id="XM_030977493">
    <property type="protein sequence ID" value="XP_030833353"/>
    <property type="gene ID" value="LOC100888664"/>
</dbReference>
<feature type="domain" description="C2H2-type" evidence="10">
    <location>
        <begin position="415"/>
        <end position="437"/>
    </location>
</feature>
<evidence type="ECO:0000313" key="12">
    <source>
        <dbReference type="EnsemblMetazoa" id="XP_030833353"/>
    </source>
</evidence>
<feature type="domain" description="C2H2-type" evidence="10">
    <location>
        <begin position="562"/>
        <end position="590"/>
    </location>
</feature>
<dbReference type="PROSITE" id="PS50157">
    <property type="entry name" value="ZINC_FINGER_C2H2_2"/>
    <property type="match status" value="16"/>
</dbReference>
<sequence>MDYNYMNQPGNPSQHQHPVTEYMHPTTAHSQHGVYQQSIPLHQPSQIPYTAGMLPPEFRVGIGSGHAPVDSSQLGEVARNENVVTMVTVSDQDVHTTLLQMQNDLARNHPVRYTTPTNAGHIQTSGARPGSHQTPLTTSMVHIRPRQDTTAPSTVTHQPHMVPAGEQSGPLQTSSAPSLAPSEQAEAPVEAADTTSEPEEAPLGGPLPEGLAYRKLGQKTVCVVADRTLPAGVRFGPFKGAFGKGPIHFNNVLSWELTLEGRVVGFLSPVKGEKAWTTMVRSAQHLSELTAEADQYNGRIYFTTIKEIQPGQEFKVFYSEEYREGCGFKSGLDNLKYNPESKGFECSFCPCHCSNSKSLLRHIKLFHHKEKRSDIDVEIQQIRDDKEPSQERDERVTSVYEGEGDAREVSEGGRFTCGTCGKQFQSQGPLIMHEKFHQNLALGEDAGEEEDDDQSDYFPCQNCGFVCPNKSSLANHILGHKKAPFGCNECGQVCNSRKALTGHKKAEHAVDSKGAGGEKRLKIKLRVRRHASGKNFCKTCGYSCAGPKEFQSHMKGHKLYPFGCPECGCLYEQKNALLLHLKERHSTSNGKGQPGQTKSDKHKCTKCGFNCSDENSLKTHVKNHDKAPYGCDVCGLMYTQKQFVMRHKRVKHGAASPDKPSALNSTLSPWTCTDCNKTYVNEKSLTRHQKEKHGKVFEAQYQLSGAKGQGPGDFECDLCVQSFTTPTAFNAHLQEVHGIEPHPSDLKKGGTKRKVAVLPTGTNVASKDAQSNVLGSTRCYICGKTFIRYSFLHDHLRQHHGIEPLTRGGTQIQETSQVSQIEQNGTNPAEDQDKVEQIDMLGKPMDYYNRPRPFKCKLCPRRFVYRHVLKRHEYKVHLGGSKFTCSFCQKGFDMESQLLVHVQKHTKNRPFKCALCTRSFASESALDNHQKEHTGEKPHKCDVCERGFGTRKLMNKHKSRVHSNREKKFICSFCGKKFLAGKDHKVHERRHKGIRPFVCLSCGKAFKDKHARDVHMRIHTGEKPYVCRQCGKAFPLPHRLTDHIVMHTKENMEQAAAISAIATNTQT</sequence>
<feature type="domain" description="C2H2-type" evidence="10">
    <location>
        <begin position="714"/>
        <end position="742"/>
    </location>
</feature>
<feature type="domain" description="C2H2-type" evidence="10">
    <location>
        <begin position="602"/>
        <end position="624"/>
    </location>
</feature>
<feature type="domain" description="C2H2-type" evidence="10">
    <location>
        <begin position="997"/>
        <end position="1024"/>
    </location>
</feature>
<feature type="domain" description="C2H2-type" evidence="10">
    <location>
        <begin position="670"/>
        <end position="693"/>
    </location>
</feature>
<keyword evidence="4 8" id="KW-0863">Zinc-finger</keyword>
<dbReference type="OrthoDB" id="6105938at2759"/>
<protein>
    <submittedName>
        <fullName evidence="12">Uncharacterized protein</fullName>
    </submittedName>
</protein>
<name>A0A7M7N9X4_STRPU</name>
<reference evidence="13" key="1">
    <citation type="submission" date="2015-02" db="EMBL/GenBank/DDBJ databases">
        <title>Genome sequencing for Strongylocentrotus purpuratus.</title>
        <authorList>
            <person name="Murali S."/>
            <person name="Liu Y."/>
            <person name="Vee V."/>
            <person name="English A."/>
            <person name="Wang M."/>
            <person name="Skinner E."/>
            <person name="Han Y."/>
            <person name="Muzny D.M."/>
            <person name="Worley K.C."/>
            <person name="Gibbs R.A."/>
        </authorList>
    </citation>
    <scope>NUCLEOTIDE SEQUENCE</scope>
</reference>
<evidence type="ECO:0000256" key="9">
    <source>
        <dbReference type="SAM" id="MobiDB-lite"/>
    </source>
</evidence>
<dbReference type="Pfam" id="PF12874">
    <property type="entry name" value="zf-met"/>
    <property type="match status" value="1"/>
</dbReference>
<dbReference type="InterPro" id="IPR013087">
    <property type="entry name" value="Znf_C2H2_type"/>
</dbReference>
<feature type="compositionally biased region" description="Polar residues" evidence="9">
    <location>
        <begin position="148"/>
        <end position="157"/>
    </location>
</feature>
<comment type="subcellular location">
    <subcellularLocation>
        <location evidence="1">Nucleus</location>
    </subcellularLocation>
</comment>
<feature type="domain" description="C2H2-type" evidence="10">
    <location>
        <begin position="969"/>
        <end position="996"/>
    </location>
</feature>
<dbReference type="SMART" id="SM00355">
    <property type="entry name" value="ZnF_C2H2"/>
    <property type="match status" value="18"/>
</dbReference>
<feature type="domain" description="C2H2-type" evidence="10">
    <location>
        <begin position="777"/>
        <end position="804"/>
    </location>
</feature>
<feature type="domain" description="C2H2-type" evidence="10">
    <location>
        <begin position="911"/>
        <end position="938"/>
    </location>
</feature>
<feature type="domain" description="C2H2-type" evidence="10">
    <location>
        <begin position="1025"/>
        <end position="1052"/>
    </location>
</feature>
<dbReference type="PANTHER" id="PTHR24408">
    <property type="entry name" value="ZINC FINGER PROTEIN"/>
    <property type="match status" value="1"/>
</dbReference>
<feature type="domain" description="C2H2-type" evidence="10">
    <location>
        <begin position="629"/>
        <end position="657"/>
    </location>
</feature>
<evidence type="ECO:0000256" key="1">
    <source>
        <dbReference type="ARBA" id="ARBA00004123"/>
    </source>
</evidence>
<organism evidence="12 13">
    <name type="scientific">Strongylocentrotus purpuratus</name>
    <name type="common">Purple sea urchin</name>
    <dbReference type="NCBI Taxonomy" id="7668"/>
    <lineage>
        <taxon>Eukaryota</taxon>
        <taxon>Metazoa</taxon>
        <taxon>Echinodermata</taxon>
        <taxon>Eleutherozoa</taxon>
        <taxon>Echinozoa</taxon>
        <taxon>Echinoidea</taxon>
        <taxon>Euechinoidea</taxon>
        <taxon>Echinacea</taxon>
        <taxon>Camarodonta</taxon>
        <taxon>Echinidea</taxon>
        <taxon>Strongylocentrotidae</taxon>
        <taxon>Strongylocentrotus</taxon>
    </lineage>
</organism>
<dbReference type="GO" id="GO:0003677">
    <property type="term" value="F:DNA binding"/>
    <property type="evidence" value="ECO:0007669"/>
    <property type="project" value="UniProtKB-KW"/>
</dbReference>
<dbReference type="SUPFAM" id="SSF57667">
    <property type="entry name" value="beta-beta-alpha zinc fingers"/>
    <property type="match status" value="8"/>
</dbReference>
<dbReference type="GeneID" id="100888664"/>
<keyword evidence="2" id="KW-0479">Metal-binding</keyword>
<dbReference type="InterPro" id="IPR036236">
    <property type="entry name" value="Znf_C2H2_sf"/>
</dbReference>
<evidence type="ECO:0000259" key="11">
    <source>
        <dbReference type="PROSITE" id="PS50280"/>
    </source>
</evidence>
<keyword evidence="6" id="KW-0238">DNA-binding</keyword>
<feature type="domain" description="C2H2-type" evidence="10">
    <location>
        <begin position="485"/>
        <end position="513"/>
    </location>
</feature>
<dbReference type="InterPro" id="IPR046341">
    <property type="entry name" value="SET_dom_sf"/>
</dbReference>
<dbReference type="RefSeq" id="XP_030833353.1">
    <property type="nucleotide sequence ID" value="XM_030977493.1"/>
</dbReference>
<dbReference type="GO" id="GO:0008270">
    <property type="term" value="F:zinc ion binding"/>
    <property type="evidence" value="ECO:0007669"/>
    <property type="project" value="UniProtKB-KW"/>
</dbReference>
<reference evidence="12" key="2">
    <citation type="submission" date="2021-01" db="UniProtKB">
        <authorList>
            <consortium name="EnsemblMetazoa"/>
        </authorList>
    </citation>
    <scope>IDENTIFICATION</scope>
</reference>
<feature type="domain" description="C2H2-type" evidence="10">
    <location>
        <begin position="939"/>
        <end position="967"/>
    </location>
</feature>
<dbReference type="FunFam" id="3.30.160.60:FF:001004">
    <property type="entry name" value="Zinc finger protein 426"/>
    <property type="match status" value="1"/>
</dbReference>
<evidence type="ECO:0000256" key="7">
    <source>
        <dbReference type="ARBA" id="ARBA00023242"/>
    </source>
</evidence>
<dbReference type="FunFam" id="3.30.160.60:FF:000072">
    <property type="entry name" value="zinc finger protein 143 isoform X1"/>
    <property type="match status" value="1"/>
</dbReference>
<keyword evidence="7" id="KW-0539">Nucleus</keyword>
<feature type="domain" description="C2H2-type" evidence="10">
    <location>
        <begin position="883"/>
        <end position="910"/>
    </location>
</feature>
<feature type="domain" description="C2H2-type" evidence="10">
    <location>
        <begin position="854"/>
        <end position="882"/>
    </location>
</feature>
<evidence type="ECO:0000256" key="3">
    <source>
        <dbReference type="ARBA" id="ARBA00022737"/>
    </source>
</evidence>
<dbReference type="AlphaFoldDB" id="A0A7M7N9X4"/>
<dbReference type="PANTHER" id="PTHR24408:SF58">
    <property type="entry name" value="TRANSCRIPTION FACTOR (TFIIIA), PUTATIVE (AFU_ORTHOLOGUE AFUA_1G05150)-RELATED"/>
    <property type="match status" value="1"/>
</dbReference>
<dbReference type="Proteomes" id="UP000007110">
    <property type="component" value="Unassembled WGS sequence"/>
</dbReference>
<feature type="region of interest" description="Disordered" evidence="9">
    <location>
        <begin position="148"/>
        <end position="209"/>
    </location>
</feature>
<dbReference type="Pfam" id="PF00096">
    <property type="entry name" value="zf-C2H2"/>
    <property type="match status" value="4"/>
</dbReference>
<dbReference type="InterPro" id="IPR001214">
    <property type="entry name" value="SET_dom"/>
</dbReference>
<dbReference type="InParanoid" id="A0A7M7N9X4"/>
<dbReference type="FunFam" id="2.170.270.10:FF:000134">
    <property type="entry name" value="Uncharacterized protein"/>
    <property type="match status" value="1"/>
</dbReference>
<keyword evidence="5" id="KW-0862">Zinc</keyword>
<dbReference type="OMA" id="DQYNGRI"/>
<evidence type="ECO:0000256" key="4">
    <source>
        <dbReference type="ARBA" id="ARBA00022771"/>
    </source>
</evidence>
<dbReference type="Gene3D" id="3.30.160.60">
    <property type="entry name" value="Classic Zinc Finger"/>
    <property type="match status" value="11"/>
</dbReference>